<proteinExistence type="predicted"/>
<sequence>MDSQMADRSSSEGTSHEHRALAGFLTEASEAEIQASLSFHQAKIEKSQLPGEHLSIPEILERIRLAEKAQEILDDEKGKNPNAKYPPLELSLIHFSYFIYADKDALKSLVEVHPVGPAPFLESRMRNIENFLCLMLQKLNGPIDSDALGNLPASENNSSGSEYQPTVNDVDGIRTINRNVKEADEARSRDANCIATNCAEFQVCHILPFTVNNTASKLKTARKIFISVIAPLMSEKDWHATEALVVPRSREIGTSDRRWNLVALNHLAHALWNKGYFALEWIGVEGVEPETGEYLKVKLRWHWLTNRIPEALEQAYLGEKGPTKGHAGRAVKFGTDHQGMAVAIKKCLDSTRTASASANGVSLCRMANHRPLITGDVLNIRVKLEDVEKTRLMIEIQWLALKMAAFCAAAEVVDELDPEPLHLEELSTYWDFEMS</sequence>
<evidence type="ECO:0000313" key="2">
    <source>
        <dbReference type="Proteomes" id="UP000836387"/>
    </source>
</evidence>
<gene>
    <name evidence="1" type="ORF">CRV2_00002582</name>
</gene>
<protein>
    <submittedName>
        <fullName evidence="1">Uncharacterized protein</fullName>
    </submittedName>
</protein>
<name>A0ACA9TJS3_BIOOC</name>
<accession>A0ACA9TJS3</accession>
<keyword evidence="2" id="KW-1185">Reference proteome</keyword>
<dbReference type="EMBL" id="CADEHS020000005">
    <property type="protein sequence ID" value="CAG9941156.1"/>
    <property type="molecule type" value="Genomic_DNA"/>
</dbReference>
<evidence type="ECO:0000313" key="1">
    <source>
        <dbReference type="EMBL" id="CAG9941156.1"/>
    </source>
</evidence>
<reference evidence="1" key="1">
    <citation type="submission" date="2020-04" db="EMBL/GenBank/DDBJ databases">
        <authorList>
            <person name="Broberg M."/>
        </authorList>
    </citation>
    <scope>NUCLEOTIDE SEQUENCE</scope>
</reference>
<organism evidence="1 2">
    <name type="scientific">Clonostachys rosea f. rosea IK726</name>
    <dbReference type="NCBI Taxonomy" id="1349383"/>
    <lineage>
        <taxon>Eukaryota</taxon>
        <taxon>Fungi</taxon>
        <taxon>Dikarya</taxon>
        <taxon>Ascomycota</taxon>
        <taxon>Pezizomycotina</taxon>
        <taxon>Sordariomycetes</taxon>
        <taxon>Hypocreomycetidae</taxon>
        <taxon>Hypocreales</taxon>
        <taxon>Bionectriaceae</taxon>
        <taxon>Clonostachys</taxon>
    </lineage>
</organism>
<dbReference type="Proteomes" id="UP000836387">
    <property type="component" value="Unassembled WGS sequence"/>
</dbReference>
<reference evidence="1" key="2">
    <citation type="submission" date="2021-10" db="EMBL/GenBank/DDBJ databases">
        <authorList>
            <person name="Piombo E."/>
        </authorList>
    </citation>
    <scope>NUCLEOTIDE SEQUENCE</scope>
</reference>
<comment type="caution">
    <text evidence="1">The sequence shown here is derived from an EMBL/GenBank/DDBJ whole genome shotgun (WGS) entry which is preliminary data.</text>
</comment>